<dbReference type="AlphaFoldDB" id="A0A833Z0K9"/>
<proteinExistence type="predicted"/>
<feature type="compositionally biased region" description="Basic and acidic residues" evidence="1">
    <location>
        <begin position="89"/>
        <end position="103"/>
    </location>
</feature>
<evidence type="ECO:0000313" key="2">
    <source>
        <dbReference type="EMBL" id="KAF6084403.1"/>
    </source>
</evidence>
<protein>
    <submittedName>
        <fullName evidence="2">Uncharacterized protein</fullName>
    </submittedName>
</protein>
<feature type="region of interest" description="Disordered" evidence="1">
    <location>
        <begin position="1"/>
        <end position="128"/>
    </location>
</feature>
<feature type="compositionally biased region" description="Low complexity" evidence="1">
    <location>
        <begin position="18"/>
        <end position="33"/>
    </location>
</feature>
<accession>A0A833Z0K9</accession>
<sequence>MRAAPGTRLSDASVAVTPAARGAGQAPAPLPRASLYRPRVLAAAPAPERGNGPRTARKREKARSAPPAGVPKASSCARADALPGRRQRKEGEELHGPSGERRGNPAGVEPRRCAARGGRHRARRAPAA</sequence>
<dbReference type="Proteomes" id="UP000664940">
    <property type="component" value="Unassembled WGS sequence"/>
</dbReference>
<evidence type="ECO:0000313" key="3">
    <source>
        <dbReference type="Proteomes" id="UP000664940"/>
    </source>
</evidence>
<comment type="caution">
    <text evidence="2">The sequence shown here is derived from an EMBL/GenBank/DDBJ whole genome shotgun (WGS) entry which is preliminary data.</text>
</comment>
<gene>
    <name evidence="2" type="ORF">HJG60_008665</name>
</gene>
<reference evidence="2 3" key="1">
    <citation type="journal article" date="2020" name="Nature">
        <title>Six reference-quality genomes reveal evolution of bat adaptations.</title>
        <authorList>
            <person name="Jebb D."/>
            <person name="Huang Z."/>
            <person name="Pippel M."/>
            <person name="Hughes G.M."/>
            <person name="Lavrichenko K."/>
            <person name="Devanna P."/>
            <person name="Winkler S."/>
            <person name="Jermiin L.S."/>
            <person name="Skirmuntt E.C."/>
            <person name="Katzourakis A."/>
            <person name="Burkitt-Gray L."/>
            <person name="Ray D.A."/>
            <person name="Sullivan K.A.M."/>
            <person name="Roscito J.G."/>
            <person name="Kirilenko B.M."/>
            <person name="Davalos L.M."/>
            <person name="Corthals A.P."/>
            <person name="Power M.L."/>
            <person name="Jones G."/>
            <person name="Ransome R.D."/>
            <person name="Dechmann D.K.N."/>
            <person name="Locatelli A.G."/>
            <person name="Puechmaille S.J."/>
            <person name="Fedrigo O."/>
            <person name="Jarvis E.D."/>
            <person name="Hiller M."/>
            <person name="Vernes S.C."/>
            <person name="Myers E.W."/>
            <person name="Teeling E.C."/>
        </authorList>
    </citation>
    <scope>NUCLEOTIDE SEQUENCE [LARGE SCALE GENOMIC DNA]</scope>
    <source>
        <strain evidence="2">Bat1K_MPI-CBG_1</strain>
    </source>
</reference>
<name>A0A833Z0K9_9CHIR</name>
<feature type="compositionally biased region" description="Basic residues" evidence="1">
    <location>
        <begin position="113"/>
        <end position="128"/>
    </location>
</feature>
<dbReference type="EMBL" id="JABVXQ010000012">
    <property type="protein sequence ID" value="KAF6084403.1"/>
    <property type="molecule type" value="Genomic_DNA"/>
</dbReference>
<evidence type="ECO:0000256" key="1">
    <source>
        <dbReference type="SAM" id="MobiDB-lite"/>
    </source>
</evidence>
<organism evidence="2 3">
    <name type="scientific">Phyllostomus discolor</name>
    <name type="common">pale spear-nosed bat</name>
    <dbReference type="NCBI Taxonomy" id="89673"/>
    <lineage>
        <taxon>Eukaryota</taxon>
        <taxon>Metazoa</taxon>
        <taxon>Chordata</taxon>
        <taxon>Craniata</taxon>
        <taxon>Vertebrata</taxon>
        <taxon>Euteleostomi</taxon>
        <taxon>Mammalia</taxon>
        <taxon>Eutheria</taxon>
        <taxon>Laurasiatheria</taxon>
        <taxon>Chiroptera</taxon>
        <taxon>Yangochiroptera</taxon>
        <taxon>Phyllostomidae</taxon>
        <taxon>Phyllostominae</taxon>
        <taxon>Phyllostomus</taxon>
    </lineage>
</organism>